<evidence type="ECO:0000313" key="8">
    <source>
        <dbReference type="EMBL" id="RHY32231.1"/>
    </source>
</evidence>
<dbReference type="EMBL" id="QUSY01000152">
    <property type="protein sequence ID" value="RHY32231.1"/>
    <property type="molecule type" value="Genomic_DNA"/>
</dbReference>
<protein>
    <recommendedName>
        <fullName evidence="7">SEC7 domain-containing protein</fullName>
    </recommendedName>
</protein>
<dbReference type="PANTHER" id="PTHR10663:SF375">
    <property type="entry name" value="LD29171P"/>
    <property type="match status" value="1"/>
</dbReference>
<dbReference type="Pfam" id="PF16213">
    <property type="entry name" value="DCB"/>
    <property type="match status" value="1"/>
</dbReference>
<proteinExistence type="predicted"/>
<keyword evidence="3" id="KW-0813">Transport</keyword>
<dbReference type="InterPro" id="IPR046455">
    <property type="entry name" value="Sec7/BIG1-like_C"/>
</dbReference>
<dbReference type="VEuPathDB" id="FungiDB:H310_08503"/>
<keyword evidence="4" id="KW-0963">Cytoplasm</keyword>
<comment type="caution">
    <text evidence="8">The sequence shown here is derived from an EMBL/GenBank/DDBJ whole genome shotgun (WGS) entry which is preliminary data.</text>
</comment>
<evidence type="ECO:0000256" key="2">
    <source>
        <dbReference type="ARBA" id="ARBA00004496"/>
    </source>
</evidence>
<gene>
    <name evidence="8" type="ORF">DYB32_002736</name>
</gene>
<dbReference type="InterPro" id="IPR032691">
    <property type="entry name" value="Mon2/Sec7/BIG1-like_HUS"/>
</dbReference>
<evidence type="ECO:0000256" key="5">
    <source>
        <dbReference type="ARBA" id="ARBA00022927"/>
    </source>
</evidence>
<dbReference type="PANTHER" id="PTHR10663">
    <property type="entry name" value="GUANYL-NUCLEOTIDE EXCHANGE FACTOR"/>
    <property type="match status" value="1"/>
</dbReference>
<dbReference type="SMART" id="SM00222">
    <property type="entry name" value="Sec7"/>
    <property type="match status" value="1"/>
</dbReference>
<evidence type="ECO:0000259" key="7">
    <source>
        <dbReference type="PROSITE" id="PS50190"/>
    </source>
</evidence>
<dbReference type="Pfam" id="PF12783">
    <property type="entry name" value="Sec7-like_HUS"/>
    <property type="match status" value="1"/>
</dbReference>
<accession>A0A3R6VQ06</accession>
<organism evidence="8 9">
    <name type="scientific">Aphanomyces invadans</name>
    <dbReference type="NCBI Taxonomy" id="157072"/>
    <lineage>
        <taxon>Eukaryota</taxon>
        <taxon>Sar</taxon>
        <taxon>Stramenopiles</taxon>
        <taxon>Oomycota</taxon>
        <taxon>Saprolegniomycetes</taxon>
        <taxon>Saprolegniales</taxon>
        <taxon>Verrucalvaceae</taxon>
        <taxon>Aphanomyces</taxon>
    </lineage>
</organism>
<dbReference type="InterPro" id="IPR016024">
    <property type="entry name" value="ARM-type_fold"/>
</dbReference>
<evidence type="ECO:0000256" key="6">
    <source>
        <dbReference type="ARBA" id="ARBA00023136"/>
    </source>
</evidence>
<dbReference type="InterPro" id="IPR015403">
    <property type="entry name" value="Mon2/Sec7/BIG1-like_HDS"/>
</dbReference>
<comment type="subcellular location">
    <subcellularLocation>
        <location evidence="2">Cytoplasm</location>
    </subcellularLocation>
    <subcellularLocation>
        <location evidence="1">Membrane</location>
    </subcellularLocation>
</comment>
<dbReference type="SUPFAM" id="SSF48425">
    <property type="entry name" value="Sec7 domain"/>
    <property type="match status" value="1"/>
</dbReference>
<dbReference type="GO" id="GO:0032012">
    <property type="term" value="P:regulation of ARF protein signal transduction"/>
    <property type="evidence" value="ECO:0007669"/>
    <property type="project" value="InterPro"/>
</dbReference>
<keyword evidence="9" id="KW-1185">Reference proteome</keyword>
<keyword evidence="6" id="KW-0472">Membrane</keyword>
<evidence type="ECO:0000256" key="4">
    <source>
        <dbReference type="ARBA" id="ARBA00022490"/>
    </source>
</evidence>
<dbReference type="VEuPathDB" id="FungiDB:H310_13588"/>
<dbReference type="Proteomes" id="UP000285060">
    <property type="component" value="Unassembled WGS sequence"/>
</dbReference>
<dbReference type="InterPro" id="IPR000904">
    <property type="entry name" value="Sec7_dom"/>
</dbReference>
<reference evidence="8 9" key="1">
    <citation type="submission" date="2018-08" db="EMBL/GenBank/DDBJ databases">
        <title>Aphanomyces genome sequencing and annotation.</title>
        <authorList>
            <person name="Minardi D."/>
            <person name="Oidtmann B."/>
            <person name="Van Der Giezen M."/>
            <person name="Studholme D.J."/>
        </authorList>
    </citation>
    <scope>NUCLEOTIDE SEQUENCE [LARGE SCALE GENOMIC DNA]</scope>
    <source>
        <strain evidence="8 9">NJM0002</strain>
    </source>
</reference>
<evidence type="ECO:0000256" key="3">
    <source>
        <dbReference type="ARBA" id="ARBA00022448"/>
    </source>
</evidence>
<dbReference type="Pfam" id="PF09324">
    <property type="entry name" value="Sec7-like_HDS"/>
    <property type="match status" value="1"/>
</dbReference>
<dbReference type="InterPro" id="IPR023394">
    <property type="entry name" value="Sec7_C_sf"/>
</dbReference>
<dbReference type="PROSITE" id="PS50190">
    <property type="entry name" value="SEC7"/>
    <property type="match status" value="1"/>
</dbReference>
<dbReference type="SUPFAM" id="SSF48371">
    <property type="entry name" value="ARM repeat"/>
    <property type="match status" value="1"/>
</dbReference>
<dbReference type="InterPro" id="IPR035999">
    <property type="entry name" value="Sec7_dom_sf"/>
</dbReference>
<dbReference type="Gene3D" id="1.10.220.20">
    <property type="match status" value="1"/>
</dbReference>
<dbReference type="Gene3D" id="1.10.1000.11">
    <property type="entry name" value="Arf Nucleotide-binding Site Opener,domain 2"/>
    <property type="match status" value="1"/>
</dbReference>
<dbReference type="GO" id="GO:0005085">
    <property type="term" value="F:guanyl-nucleotide exchange factor activity"/>
    <property type="evidence" value="ECO:0007669"/>
    <property type="project" value="InterPro"/>
</dbReference>
<feature type="domain" description="SEC7" evidence="7">
    <location>
        <begin position="444"/>
        <end position="489"/>
    </location>
</feature>
<dbReference type="InterPro" id="IPR032629">
    <property type="entry name" value="DCB_dom"/>
</dbReference>
<dbReference type="GO" id="GO:0016020">
    <property type="term" value="C:membrane"/>
    <property type="evidence" value="ECO:0007669"/>
    <property type="project" value="UniProtKB-SubCell"/>
</dbReference>
<evidence type="ECO:0000313" key="9">
    <source>
        <dbReference type="Proteomes" id="UP000285060"/>
    </source>
</evidence>
<sequence>MEVFIERAVGKIRKTLSRRDKDKELRESCDEVLSHLKAGTPHLSEETYFAPLFCAILTKHSSKTTCLALDCIEKLLAFGYMRGTAPITSSLQAHLQRTLNLREDDMNMTAKHSVLLIDAVVEVVCSCQDHNDTDVQLQVLKAVLTAVTSTSCAVQEHFGLTCQPGGIRPQAVGDVNGFPSLWHKDAYLVFRALCRISMRFVIDDAIGDAADDQPQTGEMEIFITNIFLRILDSENSTFEHKMLVLEVLNHICDDQLILSEIFLNYDCDWDSMDLFKRIVNALAKIAKAKQRDSIHASAPAARQLKMQQNEAALVLKGRPHGTVDTHAARVGLECMTSTVHSLKKAANFVSITDQGKPSPTGIVKFNVKATDGIKFCTANNLVENTPRKVAEYLHEYNARLDKFQVCGTGSMGCDRWWWCRRTIAELGAVDPKSVGIVAKTWLQDLHNPSIPDEKKMTKEGFLRNNRGINNGEDLAAEYLGGIFDRIKSTPISLKEEQKLKRDSSTVSGAVLDKQRKDAYSREREAMVRAVAASSEAFFKRRSPSSRLPMLHPDKSPAASSSAGLFHVVSGSAEHVKPMFEIVWAPLLAVCSVIFESSDHPVAIQYCLDGFKHAIHLSARYDSIVLKSRYGDGEAGVGARSLSIPFTSNRLQMLSERDAYVSVLANFTAVQHSATRPIGTKQIEAIKTLIAIAVKEGNFLGDAWTLSEDQLVAMEAQNAQRIADQIDGLASDRVFSNSRYLTDASVQEFVQQLCIVSLSECQGPCEQCQSFMLSIARVTVGLTGSGMTVRMAAVATALPRVFSLQKLVEVADMNMHVRSRFLEKDELRDFNFQRLFLTPFEIIMGNAVSVEIRELVLRYLTTRAARSSTFFVCSCVHNMIMSRVDSIKSGWKTIWGVLRVAAETFDVSEHDTRVVLMGFALAKTIVDCHFDRVVGAAPSLVFGLYWAKAVAIPRVEWARMVDVSMCRDSALVTLYGSLHSNGAAIDASLWHVLLRDLLVPLMDSIRQVEMRDTESVSRASSKKALLALVTLYGTFYPSIGHVDDVLDLLQRWIVLESEDQLARAAAIAYETLLVEHGHQFPPAIWELITAELQTIQSRLLPLWLIEPTRDPATLTMYPSVSAILFPSPAIQVAVPSHTHMDVLLDTQRICGNVLVQVVHTSLPPHCFDAILVWKPCMPVLGWRYGCQSAKELPHMLAQEIMGKREYLKAVSHHLPRYRDEFTSLVETTLQEYLQWSSQDGDAMSQSMDLRQRSYGYVPLIVDILEELAVFSTDEVRARRRSGLMYA</sequence>
<name>A0A3R6VQ06_9STRA</name>
<dbReference type="Pfam" id="PF20252">
    <property type="entry name" value="BIG2_C"/>
    <property type="match status" value="1"/>
</dbReference>
<evidence type="ECO:0000256" key="1">
    <source>
        <dbReference type="ARBA" id="ARBA00004370"/>
    </source>
</evidence>
<dbReference type="GO" id="GO:0005737">
    <property type="term" value="C:cytoplasm"/>
    <property type="evidence" value="ECO:0007669"/>
    <property type="project" value="UniProtKB-SubCell"/>
</dbReference>
<dbReference type="GO" id="GO:0015031">
    <property type="term" value="P:protein transport"/>
    <property type="evidence" value="ECO:0007669"/>
    <property type="project" value="UniProtKB-KW"/>
</dbReference>
<keyword evidence="5" id="KW-0653">Protein transport</keyword>
<dbReference type="Pfam" id="PF01369">
    <property type="entry name" value="Sec7"/>
    <property type="match status" value="1"/>
</dbReference>